<dbReference type="GeneID" id="26040552"/>
<sequence>MLKAQGHAHAANSDHIRSLRGTYASLQTQYGKEVTQLQRVKIASGSTSEAYQAQRKRVNDLGLQMAKTSNELNGFNRAQKSMKSASESANRVYDKTKALSLGVGAAFVYGAKKAIELQHEYKVTNNLPDDWW</sequence>
<organism evidence="1 2">
    <name type="scientific">Lactobacillus phage LBR48</name>
    <dbReference type="NCBI Taxonomy" id="755164"/>
    <lineage>
        <taxon>Viruses</taxon>
        <taxon>Duplodnaviria</taxon>
        <taxon>Heunggongvirae</taxon>
        <taxon>Uroviricota</taxon>
        <taxon>Caudoviricetes</taxon>
        <taxon>Anamdongvirus</taxon>
        <taxon>Anamdongvirus LBR48</taxon>
    </lineage>
</organism>
<dbReference type="RefSeq" id="YP_009168604.1">
    <property type="nucleotide sequence ID" value="NC_027990.1"/>
</dbReference>
<dbReference type="Proteomes" id="UP000002375">
    <property type="component" value="Segment"/>
</dbReference>
<accession>D6PSY8</accession>
<name>D6PSY8_9CAUD</name>
<evidence type="ECO:0000313" key="1">
    <source>
        <dbReference type="EMBL" id="ADF83479.1"/>
    </source>
</evidence>
<protein>
    <submittedName>
        <fullName evidence="1">Uncharacterized protein</fullName>
    </submittedName>
</protein>
<dbReference type="KEGG" id="vg:26040552"/>
<dbReference type="EMBL" id="GU967410">
    <property type="protein sequence ID" value="ADF83479.1"/>
    <property type="molecule type" value="Genomic_DNA"/>
</dbReference>
<keyword evidence="2" id="KW-1185">Reference proteome</keyword>
<proteinExistence type="predicted"/>
<reference evidence="1 2" key="1">
    <citation type="journal article" date="2011" name="Arch. Virol.">
        <title>Complete nucleotide sequence of the temperate bacteriophage LBR48, a new member of the family Myoviridae.</title>
        <authorList>
            <person name="Jang S.H."/>
            <person name="Yoon B.H."/>
            <person name="Chang H.I."/>
        </authorList>
    </citation>
    <scope>NUCLEOTIDE SEQUENCE [LARGE SCALE GENOMIC DNA]</scope>
</reference>
<evidence type="ECO:0000313" key="2">
    <source>
        <dbReference type="Proteomes" id="UP000002375"/>
    </source>
</evidence>